<keyword evidence="4 6" id="KW-0238">DNA-binding</keyword>
<dbReference type="PANTHER" id="PTHR43133:SF66">
    <property type="entry name" value="ECF RNA POLYMERASE SIGMA FACTOR SIGK"/>
    <property type="match status" value="1"/>
</dbReference>
<gene>
    <name evidence="9" type="ORF">GCM10011584_22110</name>
</gene>
<feature type="domain" description="RNA polymerase sigma factor 70 region 4 type 2" evidence="8">
    <location>
        <begin position="134"/>
        <end position="185"/>
    </location>
</feature>
<name>A0ABQ2NAC9_9ACTN</name>
<evidence type="ECO:0000256" key="5">
    <source>
        <dbReference type="ARBA" id="ARBA00023163"/>
    </source>
</evidence>
<protein>
    <recommendedName>
        <fullName evidence="6">RNA polymerase sigma factor</fullName>
    </recommendedName>
</protein>
<dbReference type="InterPro" id="IPR013249">
    <property type="entry name" value="RNA_pol_sigma70_r4_t2"/>
</dbReference>
<dbReference type="EMBL" id="BMNI01000005">
    <property type="protein sequence ID" value="GGO90408.1"/>
    <property type="molecule type" value="Genomic_DNA"/>
</dbReference>
<dbReference type="Pfam" id="PF04542">
    <property type="entry name" value="Sigma70_r2"/>
    <property type="match status" value="1"/>
</dbReference>
<dbReference type="InterPro" id="IPR007627">
    <property type="entry name" value="RNA_pol_sigma70_r2"/>
</dbReference>
<evidence type="ECO:0000256" key="6">
    <source>
        <dbReference type="RuleBase" id="RU000716"/>
    </source>
</evidence>
<evidence type="ECO:0000256" key="3">
    <source>
        <dbReference type="ARBA" id="ARBA00023082"/>
    </source>
</evidence>
<dbReference type="Pfam" id="PF08281">
    <property type="entry name" value="Sigma70_r4_2"/>
    <property type="match status" value="1"/>
</dbReference>
<evidence type="ECO:0000259" key="7">
    <source>
        <dbReference type="Pfam" id="PF04542"/>
    </source>
</evidence>
<dbReference type="InterPro" id="IPR039425">
    <property type="entry name" value="RNA_pol_sigma-70-like"/>
</dbReference>
<comment type="caution">
    <text evidence="9">The sequence shown here is derived from an EMBL/GenBank/DDBJ whole genome shotgun (WGS) entry which is preliminary data.</text>
</comment>
<dbReference type="InterPro" id="IPR036388">
    <property type="entry name" value="WH-like_DNA-bd_sf"/>
</dbReference>
<evidence type="ECO:0000256" key="4">
    <source>
        <dbReference type="ARBA" id="ARBA00023125"/>
    </source>
</evidence>
<dbReference type="InterPro" id="IPR014284">
    <property type="entry name" value="RNA_pol_sigma-70_dom"/>
</dbReference>
<dbReference type="SUPFAM" id="SSF88659">
    <property type="entry name" value="Sigma3 and sigma4 domains of RNA polymerase sigma factors"/>
    <property type="match status" value="1"/>
</dbReference>
<dbReference type="InterPro" id="IPR013325">
    <property type="entry name" value="RNA_pol_sigma_r2"/>
</dbReference>
<dbReference type="PANTHER" id="PTHR43133">
    <property type="entry name" value="RNA POLYMERASE ECF-TYPE SIGMA FACTO"/>
    <property type="match status" value="1"/>
</dbReference>
<dbReference type="PROSITE" id="PS01063">
    <property type="entry name" value="SIGMA70_ECF"/>
    <property type="match status" value="1"/>
</dbReference>
<keyword evidence="5 6" id="KW-0804">Transcription</keyword>
<reference evidence="10" key="1">
    <citation type="journal article" date="2019" name="Int. J. Syst. Evol. Microbiol.">
        <title>The Global Catalogue of Microorganisms (GCM) 10K type strain sequencing project: providing services to taxonomists for standard genome sequencing and annotation.</title>
        <authorList>
            <consortium name="The Broad Institute Genomics Platform"/>
            <consortium name="The Broad Institute Genome Sequencing Center for Infectious Disease"/>
            <person name="Wu L."/>
            <person name="Ma J."/>
        </authorList>
    </citation>
    <scope>NUCLEOTIDE SEQUENCE [LARGE SCALE GENOMIC DNA]</scope>
    <source>
        <strain evidence="10">CGMCC 4.7371</strain>
    </source>
</reference>
<evidence type="ECO:0000259" key="8">
    <source>
        <dbReference type="Pfam" id="PF08281"/>
    </source>
</evidence>
<organism evidence="9 10">
    <name type="scientific">Nocardioides phosphati</name>
    <dbReference type="NCBI Taxonomy" id="1867775"/>
    <lineage>
        <taxon>Bacteria</taxon>
        <taxon>Bacillati</taxon>
        <taxon>Actinomycetota</taxon>
        <taxon>Actinomycetes</taxon>
        <taxon>Propionibacteriales</taxon>
        <taxon>Nocardioidaceae</taxon>
        <taxon>Nocardioides</taxon>
    </lineage>
</organism>
<sequence length="193" mass="21158">MPRRGLLRAVPAAPAAPEELMAAVADGDLDAFGGLYDRYAAAVHGVATRVLRDPIRAEEVTQEVFLEAWRGADGYRAELGGVRTWLVTIAHRRAIDVVRSVEASRAREDRAGRRELHEVPGPETEVLADAERADVRRCLEGLTPLQLESVRLAYYDGLTYPQVAARLGRPLSTIKTRMADGLARLRDCMEAGA</sequence>
<dbReference type="CDD" id="cd06171">
    <property type="entry name" value="Sigma70_r4"/>
    <property type="match status" value="1"/>
</dbReference>
<dbReference type="InterPro" id="IPR013324">
    <property type="entry name" value="RNA_pol_sigma_r3/r4-like"/>
</dbReference>
<evidence type="ECO:0000313" key="10">
    <source>
        <dbReference type="Proteomes" id="UP000655410"/>
    </source>
</evidence>
<dbReference type="RefSeq" id="WP_229662812.1">
    <property type="nucleotide sequence ID" value="NZ_BMNI01000005.1"/>
</dbReference>
<dbReference type="Gene3D" id="1.10.10.10">
    <property type="entry name" value="Winged helix-like DNA-binding domain superfamily/Winged helix DNA-binding domain"/>
    <property type="match status" value="1"/>
</dbReference>
<comment type="similarity">
    <text evidence="1 6">Belongs to the sigma-70 factor family. ECF subfamily.</text>
</comment>
<dbReference type="InterPro" id="IPR000838">
    <property type="entry name" value="RNA_pol_sigma70_ECF_CS"/>
</dbReference>
<keyword evidence="10" id="KW-1185">Reference proteome</keyword>
<dbReference type="Gene3D" id="1.10.1740.10">
    <property type="match status" value="1"/>
</dbReference>
<dbReference type="SUPFAM" id="SSF88946">
    <property type="entry name" value="Sigma2 domain of RNA polymerase sigma factors"/>
    <property type="match status" value="1"/>
</dbReference>
<keyword evidence="3 6" id="KW-0731">Sigma factor</keyword>
<keyword evidence="2 6" id="KW-0805">Transcription regulation</keyword>
<accession>A0ABQ2NAC9</accession>
<dbReference type="NCBIfam" id="TIGR02937">
    <property type="entry name" value="sigma70-ECF"/>
    <property type="match status" value="1"/>
</dbReference>
<evidence type="ECO:0000256" key="1">
    <source>
        <dbReference type="ARBA" id="ARBA00010641"/>
    </source>
</evidence>
<evidence type="ECO:0000256" key="2">
    <source>
        <dbReference type="ARBA" id="ARBA00023015"/>
    </source>
</evidence>
<proteinExistence type="inferred from homology"/>
<feature type="domain" description="RNA polymerase sigma-70 region 2" evidence="7">
    <location>
        <begin position="35"/>
        <end position="100"/>
    </location>
</feature>
<dbReference type="Proteomes" id="UP000655410">
    <property type="component" value="Unassembled WGS sequence"/>
</dbReference>
<evidence type="ECO:0000313" key="9">
    <source>
        <dbReference type="EMBL" id="GGO90408.1"/>
    </source>
</evidence>